<protein>
    <recommendedName>
        <fullName evidence="6">LIM zinc-binding domain-containing protein</fullName>
    </recommendedName>
</protein>
<dbReference type="InterPro" id="IPR001781">
    <property type="entry name" value="Znf_LIM"/>
</dbReference>
<keyword evidence="1 4" id="KW-0479">Metal-binding</keyword>
<reference evidence="7 8" key="1">
    <citation type="submission" date="2021-06" db="EMBL/GenBank/DDBJ databases">
        <authorList>
            <person name="Palmer J.M."/>
        </authorList>
    </citation>
    <scope>NUCLEOTIDE SEQUENCE [LARGE SCALE GENOMIC DNA]</scope>
    <source>
        <strain evidence="7 8">CL_MEX2019</strain>
        <tissue evidence="7">Muscle</tissue>
    </source>
</reference>
<evidence type="ECO:0000256" key="5">
    <source>
        <dbReference type="SAM" id="MobiDB-lite"/>
    </source>
</evidence>
<evidence type="ECO:0000259" key="6">
    <source>
        <dbReference type="PROSITE" id="PS50023"/>
    </source>
</evidence>
<evidence type="ECO:0000313" key="8">
    <source>
        <dbReference type="Proteomes" id="UP001352852"/>
    </source>
</evidence>
<evidence type="ECO:0000256" key="2">
    <source>
        <dbReference type="ARBA" id="ARBA00022833"/>
    </source>
</evidence>
<dbReference type="CDD" id="cd09439">
    <property type="entry name" value="LIM_Mical"/>
    <property type="match status" value="1"/>
</dbReference>
<dbReference type="SMART" id="SM00132">
    <property type="entry name" value="LIM"/>
    <property type="match status" value="1"/>
</dbReference>
<dbReference type="Proteomes" id="UP001352852">
    <property type="component" value="Unassembled WGS sequence"/>
</dbReference>
<name>A0ABU7EF79_9TELE</name>
<dbReference type="PROSITE" id="PS00478">
    <property type="entry name" value="LIM_DOMAIN_1"/>
    <property type="match status" value="1"/>
</dbReference>
<dbReference type="PROSITE" id="PS50023">
    <property type="entry name" value="LIM_DOMAIN_2"/>
    <property type="match status" value="1"/>
</dbReference>
<evidence type="ECO:0000256" key="1">
    <source>
        <dbReference type="ARBA" id="ARBA00022723"/>
    </source>
</evidence>
<comment type="caution">
    <text evidence="7">The sequence shown here is derived from an EMBL/GenBank/DDBJ whole genome shotgun (WGS) entry which is preliminary data.</text>
</comment>
<evidence type="ECO:0000256" key="4">
    <source>
        <dbReference type="PROSITE-ProRule" id="PRU00125"/>
    </source>
</evidence>
<dbReference type="SUPFAM" id="SSF57716">
    <property type="entry name" value="Glucocorticoid receptor-like (DNA-binding domain)"/>
    <property type="match status" value="2"/>
</dbReference>
<evidence type="ECO:0000256" key="3">
    <source>
        <dbReference type="ARBA" id="ARBA00023038"/>
    </source>
</evidence>
<dbReference type="Pfam" id="PF00412">
    <property type="entry name" value="LIM"/>
    <property type="match status" value="1"/>
</dbReference>
<evidence type="ECO:0000313" key="7">
    <source>
        <dbReference type="EMBL" id="MED6284790.1"/>
    </source>
</evidence>
<proteinExistence type="predicted"/>
<dbReference type="PANTHER" id="PTHR24206">
    <property type="entry name" value="OS06G0237300 PROTEIN"/>
    <property type="match status" value="1"/>
</dbReference>
<feature type="domain" description="LIM zinc-binding" evidence="6">
    <location>
        <begin position="126"/>
        <end position="188"/>
    </location>
</feature>
<dbReference type="Gene3D" id="2.10.110.10">
    <property type="entry name" value="Cysteine Rich Protein"/>
    <property type="match status" value="1"/>
</dbReference>
<accession>A0ABU7EF79</accession>
<keyword evidence="8" id="KW-1185">Reference proteome</keyword>
<dbReference type="EMBL" id="JAHUTJ010051490">
    <property type="protein sequence ID" value="MED6284790.1"/>
    <property type="molecule type" value="Genomic_DNA"/>
</dbReference>
<feature type="region of interest" description="Disordered" evidence="5">
    <location>
        <begin position="21"/>
        <end position="67"/>
    </location>
</feature>
<gene>
    <name evidence="7" type="ORF">CHARACLAT_022555</name>
</gene>
<organism evidence="7 8">
    <name type="scientific">Characodon lateralis</name>
    <dbReference type="NCBI Taxonomy" id="208331"/>
    <lineage>
        <taxon>Eukaryota</taxon>
        <taxon>Metazoa</taxon>
        <taxon>Chordata</taxon>
        <taxon>Craniata</taxon>
        <taxon>Vertebrata</taxon>
        <taxon>Euteleostomi</taxon>
        <taxon>Actinopterygii</taxon>
        <taxon>Neopterygii</taxon>
        <taxon>Teleostei</taxon>
        <taxon>Neoteleostei</taxon>
        <taxon>Acanthomorphata</taxon>
        <taxon>Ovalentaria</taxon>
        <taxon>Atherinomorphae</taxon>
        <taxon>Cyprinodontiformes</taxon>
        <taxon>Goodeidae</taxon>
        <taxon>Characodon</taxon>
    </lineage>
</organism>
<keyword evidence="2 4" id="KW-0862">Zinc</keyword>
<feature type="compositionally biased region" description="Polar residues" evidence="5">
    <location>
        <begin position="35"/>
        <end position="67"/>
    </location>
</feature>
<sequence length="314" mass="35283">MFPVVHPVPDPTAQSCFSAILPNTSEPKEPPFPLSCSQSEKTEQNSSSHPDSFTSNKKTGSPMSSPCIDQSQNVFTSLKRINKRSWNNNVENEQQRIHETALKLAEKDPTECVVRKDFPPGLGGSDICHFCSKRVYVMERLSAEGYFFHRECFRCDVCNCTLRLGGHTFDSQEGKFYCKIHYAQRQNSTNWGRVKRTTEDRSHLKPSSMDSGICSTTGGIQPAGTLVSLLKRGLSWPRRASRAVCVLPQQLLGSMCESITAVGSHIRSYSQDYIFLFELLSLGCPLLCMMHEMLGQIYQEPQLAQQQVFNQQLA</sequence>
<keyword evidence="3 4" id="KW-0440">LIM domain</keyword>